<comment type="caution">
    <text evidence="3">The sequence shown here is derived from an EMBL/GenBank/DDBJ whole genome shotgun (WGS) entry which is preliminary data.</text>
</comment>
<proteinExistence type="predicted"/>
<evidence type="ECO:0000256" key="1">
    <source>
        <dbReference type="SAM" id="Phobius"/>
    </source>
</evidence>
<keyword evidence="1" id="KW-1133">Transmembrane helix</keyword>
<keyword evidence="1" id="KW-0812">Transmembrane</keyword>
<organism evidence="3 4">
    <name type="scientific">Natronoflexus pectinivorans</name>
    <dbReference type="NCBI Taxonomy" id="682526"/>
    <lineage>
        <taxon>Bacteria</taxon>
        <taxon>Pseudomonadati</taxon>
        <taxon>Bacteroidota</taxon>
        <taxon>Bacteroidia</taxon>
        <taxon>Marinilabiliales</taxon>
        <taxon>Marinilabiliaceae</taxon>
        <taxon>Natronoflexus</taxon>
    </lineage>
</organism>
<dbReference type="InterPro" id="IPR037185">
    <property type="entry name" value="EmrE-like"/>
</dbReference>
<sequence>MKPENKNLLHLHLIVLIYGFTAILGRLISLPATELVWYRMLIAFLVLGTVLYWQRKVAYITFKSILMLLGVGGIVALHWITFFHAIKISTVSVALGCLASTTLFTSFLEPAFFKRKVSKLEVFTGIIIIIGLYAIFRFETRYLNGIIVALTSAFLAALFTVINKKLIAKHTPLTISFYEMAGGLIVITLILWLSGTLTGNFPIPTNEDWIYLLVLGGVCTAYAYLASVYVMKSLSAYTVVLTINLEPVYGILMAFVIFGESERMSTGFYVGTAIILTAVFLFPVIRKKYPAIQAQKV</sequence>
<evidence type="ECO:0000313" key="4">
    <source>
        <dbReference type="Proteomes" id="UP000295221"/>
    </source>
</evidence>
<dbReference type="InterPro" id="IPR000620">
    <property type="entry name" value="EamA_dom"/>
</dbReference>
<evidence type="ECO:0000313" key="3">
    <source>
        <dbReference type="EMBL" id="TCO09129.1"/>
    </source>
</evidence>
<accession>A0A4R2GKD2</accession>
<reference evidence="3 4" key="1">
    <citation type="submission" date="2019-03" db="EMBL/GenBank/DDBJ databases">
        <title>Genomic Encyclopedia of Type Strains, Phase IV (KMG-IV): sequencing the most valuable type-strain genomes for metagenomic binning, comparative biology and taxonomic classification.</title>
        <authorList>
            <person name="Goeker M."/>
        </authorList>
    </citation>
    <scope>NUCLEOTIDE SEQUENCE [LARGE SCALE GENOMIC DNA]</scope>
    <source>
        <strain evidence="3 4">DSM 24179</strain>
    </source>
</reference>
<feature type="transmembrane region" description="Helical" evidence="1">
    <location>
        <begin position="35"/>
        <end position="53"/>
    </location>
</feature>
<dbReference type="EMBL" id="SLWK01000003">
    <property type="protein sequence ID" value="TCO09129.1"/>
    <property type="molecule type" value="Genomic_DNA"/>
</dbReference>
<protein>
    <submittedName>
        <fullName evidence="3">EamA domain-containing membrane protein RarD</fullName>
    </submittedName>
</protein>
<dbReference type="RefSeq" id="WP_132432923.1">
    <property type="nucleotide sequence ID" value="NZ_SLWK01000003.1"/>
</dbReference>
<gene>
    <name evidence="3" type="ORF">EV194_10340</name>
</gene>
<feature type="transmembrane region" description="Helical" evidence="1">
    <location>
        <begin position="142"/>
        <end position="163"/>
    </location>
</feature>
<feature type="transmembrane region" description="Helical" evidence="1">
    <location>
        <begin position="120"/>
        <end position="136"/>
    </location>
</feature>
<feature type="transmembrane region" description="Helical" evidence="1">
    <location>
        <begin position="7"/>
        <end position="29"/>
    </location>
</feature>
<name>A0A4R2GKD2_9BACT</name>
<feature type="transmembrane region" description="Helical" evidence="1">
    <location>
        <begin position="237"/>
        <end position="258"/>
    </location>
</feature>
<keyword evidence="1" id="KW-0472">Membrane</keyword>
<feature type="transmembrane region" description="Helical" evidence="1">
    <location>
        <begin position="175"/>
        <end position="197"/>
    </location>
</feature>
<feature type="transmembrane region" description="Helical" evidence="1">
    <location>
        <begin position="65"/>
        <end position="82"/>
    </location>
</feature>
<dbReference type="Proteomes" id="UP000295221">
    <property type="component" value="Unassembled WGS sequence"/>
</dbReference>
<dbReference type="PANTHER" id="PTHR22911:SF79">
    <property type="entry name" value="MOBA-LIKE NTP TRANSFERASE DOMAIN-CONTAINING PROTEIN"/>
    <property type="match status" value="1"/>
</dbReference>
<feature type="transmembrane region" description="Helical" evidence="1">
    <location>
        <begin position="88"/>
        <end position="108"/>
    </location>
</feature>
<feature type="transmembrane region" description="Helical" evidence="1">
    <location>
        <begin position="209"/>
        <end position="230"/>
    </location>
</feature>
<feature type="domain" description="EamA" evidence="2">
    <location>
        <begin position="13"/>
        <end position="136"/>
    </location>
</feature>
<dbReference type="GO" id="GO:0016020">
    <property type="term" value="C:membrane"/>
    <property type="evidence" value="ECO:0007669"/>
    <property type="project" value="InterPro"/>
</dbReference>
<dbReference type="OrthoDB" id="9150437at2"/>
<keyword evidence="4" id="KW-1185">Reference proteome</keyword>
<dbReference type="PANTHER" id="PTHR22911">
    <property type="entry name" value="ACYL-MALONYL CONDENSING ENZYME-RELATED"/>
    <property type="match status" value="1"/>
</dbReference>
<dbReference type="Pfam" id="PF00892">
    <property type="entry name" value="EamA"/>
    <property type="match status" value="2"/>
</dbReference>
<dbReference type="AlphaFoldDB" id="A0A4R2GKD2"/>
<feature type="domain" description="EamA" evidence="2">
    <location>
        <begin position="144"/>
        <end position="281"/>
    </location>
</feature>
<feature type="transmembrane region" description="Helical" evidence="1">
    <location>
        <begin position="264"/>
        <end position="285"/>
    </location>
</feature>
<dbReference type="SUPFAM" id="SSF103481">
    <property type="entry name" value="Multidrug resistance efflux transporter EmrE"/>
    <property type="match status" value="2"/>
</dbReference>
<evidence type="ECO:0000259" key="2">
    <source>
        <dbReference type="Pfam" id="PF00892"/>
    </source>
</evidence>